<dbReference type="KEGG" id="schy:GVO57_13410"/>
<dbReference type="Proteomes" id="UP000464468">
    <property type="component" value="Chromosome"/>
</dbReference>
<name>A0A7Z2NXG5_9SPHN</name>
<dbReference type="RefSeq" id="WP_160593644.1">
    <property type="nucleotide sequence ID" value="NZ_CP047895.1"/>
</dbReference>
<dbReference type="AlphaFoldDB" id="A0A7Z2NXG5"/>
<sequence length="542" mass="60644">MKTGFLHALATTTMLVASAGAADAASHADLVSLYQSARAAVTIRVLDHAPDVSEAALAARARAAEDAVRRITAMDDSAWPISERVDLMIALAEMRGVAFEHRTLRPWARDPVWWSTLDLGWGPKAPSAFTPPRLPVSDRTARATLAAQLRAIPGVLATARTALVDLRGDLAKLGIAHHRIEARVLRRLAGQLKTHHPELAPSAEAAARASDAFALWLEGRLPHVPAKAGIGKAEFDWYLRHVLLYPWTTDEMMVLGEREWERSMAFLAIEEHEHRGSPMIAPVTSLEAFEALRREADTELLAFLKARKIFTVPDWLTVPPPEGPYIMPANQDPAAPGPFDPPVTRNFFREAEDRDPRSLRAHNLPGHIFDSAYQQRDRRPLRGGERLGFLDSGRLEGWAFYLEEMLLQAGWLDTRPKAREIHYVLQANRAARLRAELLAQANEWSFDEALASLTGRTPKWMELTDDTAIYDMALYLRQPGLGLNYYFGKLQVEQLLAEERHAKGDAFDLTAFHDRFIAAGVIPIALIRWEMTGKDDQVRKMR</sequence>
<proteinExistence type="predicted"/>
<reference evidence="2 3" key="1">
    <citation type="submission" date="2020-01" db="EMBL/GenBank/DDBJ databases">
        <title>Sphingomonas sp. C33 whole genome sequece.</title>
        <authorList>
            <person name="Park C."/>
        </authorList>
    </citation>
    <scope>NUCLEOTIDE SEQUENCE [LARGE SCALE GENOMIC DNA]</scope>
    <source>
        <strain evidence="2 3">C33</strain>
    </source>
</reference>
<keyword evidence="3" id="KW-1185">Reference proteome</keyword>
<evidence type="ECO:0000313" key="3">
    <source>
        <dbReference type="Proteomes" id="UP000464468"/>
    </source>
</evidence>
<feature type="chain" id="PRO_5030679979" evidence="1">
    <location>
        <begin position="25"/>
        <end position="542"/>
    </location>
</feature>
<gene>
    <name evidence="2" type="ORF">GVO57_13410</name>
</gene>
<dbReference type="InterPro" id="IPR010281">
    <property type="entry name" value="DUF885"/>
</dbReference>
<organism evidence="2 3">
    <name type="scientific">Sphingomonas changnyeongensis</name>
    <dbReference type="NCBI Taxonomy" id="2698679"/>
    <lineage>
        <taxon>Bacteria</taxon>
        <taxon>Pseudomonadati</taxon>
        <taxon>Pseudomonadota</taxon>
        <taxon>Alphaproteobacteria</taxon>
        <taxon>Sphingomonadales</taxon>
        <taxon>Sphingomonadaceae</taxon>
        <taxon>Sphingomonas</taxon>
    </lineage>
</organism>
<evidence type="ECO:0000313" key="2">
    <source>
        <dbReference type="EMBL" id="QHL91608.1"/>
    </source>
</evidence>
<keyword evidence="1" id="KW-0732">Signal</keyword>
<dbReference type="Pfam" id="PF05960">
    <property type="entry name" value="DUF885"/>
    <property type="match status" value="1"/>
</dbReference>
<accession>A0A7Z2NXG5</accession>
<evidence type="ECO:0000256" key="1">
    <source>
        <dbReference type="SAM" id="SignalP"/>
    </source>
</evidence>
<dbReference type="EMBL" id="CP047895">
    <property type="protein sequence ID" value="QHL91608.1"/>
    <property type="molecule type" value="Genomic_DNA"/>
</dbReference>
<protein>
    <submittedName>
        <fullName evidence="2">DUF885 family protein</fullName>
    </submittedName>
</protein>
<feature type="signal peptide" evidence="1">
    <location>
        <begin position="1"/>
        <end position="24"/>
    </location>
</feature>